<keyword evidence="1" id="KW-0732">Signal</keyword>
<evidence type="ECO:0000313" key="3">
    <source>
        <dbReference type="Proteomes" id="UP000248079"/>
    </source>
</evidence>
<comment type="caution">
    <text evidence="2">The sequence shown here is derived from an EMBL/GenBank/DDBJ whole genome shotgun (WGS) entry which is preliminary data.</text>
</comment>
<evidence type="ECO:0008006" key="4">
    <source>
        <dbReference type="Google" id="ProtNLM"/>
    </source>
</evidence>
<evidence type="ECO:0000256" key="1">
    <source>
        <dbReference type="SAM" id="SignalP"/>
    </source>
</evidence>
<feature type="chain" id="PRO_5016058290" description="DUF3108 domain-containing protein" evidence="1">
    <location>
        <begin position="19"/>
        <end position="278"/>
    </location>
</feature>
<dbReference type="EMBL" id="QFLI01000002">
    <property type="protein sequence ID" value="PXY02162.1"/>
    <property type="molecule type" value="Genomic_DNA"/>
</dbReference>
<keyword evidence="3" id="KW-1185">Reference proteome</keyword>
<organism evidence="2 3">
    <name type="scientific">Marinifilum breve</name>
    <dbReference type="NCBI Taxonomy" id="2184082"/>
    <lineage>
        <taxon>Bacteria</taxon>
        <taxon>Pseudomonadati</taxon>
        <taxon>Bacteroidota</taxon>
        <taxon>Bacteroidia</taxon>
        <taxon>Marinilabiliales</taxon>
        <taxon>Marinifilaceae</taxon>
    </lineage>
</organism>
<dbReference type="OrthoDB" id="980385at2"/>
<name>A0A2V4A097_9BACT</name>
<dbReference type="Proteomes" id="UP000248079">
    <property type="component" value="Unassembled WGS sequence"/>
</dbReference>
<accession>A0A2V4A097</accession>
<reference evidence="2 3" key="1">
    <citation type="submission" date="2018-05" db="EMBL/GenBank/DDBJ databases">
        <title>Marinifilum breve JC075T sp. nov., a marine bacterium isolated from Yongle Blue Hole in the South China Sea.</title>
        <authorList>
            <person name="Fu T."/>
        </authorList>
    </citation>
    <scope>NUCLEOTIDE SEQUENCE [LARGE SCALE GENOMIC DNA]</scope>
    <source>
        <strain evidence="2 3">JC075</strain>
    </source>
</reference>
<proteinExistence type="predicted"/>
<dbReference type="RefSeq" id="WP_110359796.1">
    <property type="nucleotide sequence ID" value="NZ_QFLI01000002.1"/>
</dbReference>
<gene>
    <name evidence="2" type="ORF">DF185_05825</name>
</gene>
<sequence length="278" mass="32126">MKLKILMLSLLVCNIAYSQQFKTLVIEKQQVDENNQIFKTGNAFVYDYEIIDNGEKYKLSVNKGMHAGSGFELIKEGLDTTNLKIQLLVPKVNAKTRTNKNQTEIYYIFEPNYNSFNRTGIVENSNNTWIHPPREGFFRALETCPFPFVKLPLQIGKKWSDKMKISNSWSHEKWGVWNGKLMLNYDYEIAKKLKLKTAMGDLECFVINASANSDIGKSYLKMYYSEMYGFIRLEYTMATGLQVNLNMEKCSSGNDFNDLQAVLSYMMKCKKKNDSNVN</sequence>
<evidence type="ECO:0000313" key="2">
    <source>
        <dbReference type="EMBL" id="PXY02162.1"/>
    </source>
</evidence>
<feature type="signal peptide" evidence="1">
    <location>
        <begin position="1"/>
        <end position="18"/>
    </location>
</feature>
<dbReference type="AlphaFoldDB" id="A0A2V4A097"/>
<protein>
    <recommendedName>
        <fullName evidence="4">DUF3108 domain-containing protein</fullName>
    </recommendedName>
</protein>